<evidence type="ECO:0000256" key="2">
    <source>
        <dbReference type="ARBA" id="ARBA00022552"/>
    </source>
</evidence>
<evidence type="ECO:0000313" key="8">
    <source>
        <dbReference type="Proteomes" id="UP000062973"/>
    </source>
</evidence>
<dbReference type="Gene3D" id="3.40.50.150">
    <property type="entry name" value="Vaccinia Virus protein VP39"/>
    <property type="match status" value="1"/>
</dbReference>
<dbReference type="PROSITE" id="PS00092">
    <property type="entry name" value="N6_MTASE"/>
    <property type="match status" value="1"/>
</dbReference>
<dbReference type="HOGENOM" id="CLU_046655_0_0_11"/>
<keyword evidence="8" id="KW-1185">Reference proteome</keyword>
<dbReference type="GO" id="GO:0006364">
    <property type="term" value="P:rRNA processing"/>
    <property type="evidence" value="ECO:0007669"/>
    <property type="project" value="UniProtKB-KW"/>
</dbReference>
<sequence length="332" mass="34814">MEPPIAVGADLRPEVAVRLASQGVRLLWRDDFPAARRLLAAMGKRLPTRSADFYRYRQSRRNRARVLGMLVVEVGPDLRIDLPRAPDVRDAVRAAGGAPGLVPLTELLGMLSAHEWRVKGVPVAALGARIHPHFGVFSPTRQDYVSLVAHAPLPVVRTAFDIGTGTGVLAAVLARRGVPEVVATDISPAAVACARENVRRLGLAQVRVVEADLFPAGRADLVVCNPPWLPGAAHSPLDAAVFDPGSRMLTGFLRGAAAHLAPGGEAWLVLSDLAELVRPAHPRGAAQRVRRRGPHGGEPAGRPAPAVPRPGPARGGPVAGGGVPLAPAALTS</sequence>
<protein>
    <submittedName>
        <fullName evidence="7">Methyltransferase small</fullName>
    </submittedName>
</protein>
<feature type="compositionally biased region" description="Gly residues" evidence="5">
    <location>
        <begin position="313"/>
        <end position="323"/>
    </location>
</feature>
<evidence type="ECO:0000256" key="4">
    <source>
        <dbReference type="ARBA" id="ARBA00022679"/>
    </source>
</evidence>
<dbReference type="eggNOG" id="COG2890">
    <property type="taxonomic scope" value="Bacteria"/>
</dbReference>
<organism evidence="7 8">
    <name type="scientific">Amycolatopsis methanolica 239</name>
    <dbReference type="NCBI Taxonomy" id="1068978"/>
    <lineage>
        <taxon>Bacteria</taxon>
        <taxon>Bacillati</taxon>
        <taxon>Actinomycetota</taxon>
        <taxon>Actinomycetes</taxon>
        <taxon>Pseudonocardiales</taxon>
        <taxon>Pseudonocardiaceae</taxon>
        <taxon>Amycolatopsis</taxon>
        <taxon>Amycolatopsis methanolica group</taxon>
    </lineage>
</organism>
<dbReference type="AlphaFoldDB" id="A0A076NA80"/>
<dbReference type="GO" id="GO:0032259">
    <property type="term" value="P:methylation"/>
    <property type="evidence" value="ECO:0007669"/>
    <property type="project" value="UniProtKB-KW"/>
</dbReference>
<evidence type="ECO:0000256" key="5">
    <source>
        <dbReference type="SAM" id="MobiDB-lite"/>
    </source>
</evidence>
<dbReference type="InterPro" id="IPR007848">
    <property type="entry name" value="Small_mtfrase_dom"/>
</dbReference>
<keyword evidence="3 7" id="KW-0489">Methyltransferase</keyword>
<dbReference type="GO" id="GO:0008170">
    <property type="term" value="F:N-methyltransferase activity"/>
    <property type="evidence" value="ECO:0007669"/>
    <property type="project" value="UniProtKB-ARBA"/>
</dbReference>
<dbReference type="Proteomes" id="UP000062973">
    <property type="component" value="Chromosome"/>
</dbReference>
<dbReference type="PATRIC" id="fig|1068978.7.peg.7449"/>
<evidence type="ECO:0000256" key="1">
    <source>
        <dbReference type="ARBA" id="ARBA00022490"/>
    </source>
</evidence>
<evidence type="ECO:0000259" key="6">
    <source>
        <dbReference type="Pfam" id="PF05175"/>
    </source>
</evidence>
<keyword evidence="1" id="KW-0963">Cytoplasm</keyword>
<dbReference type="GO" id="GO:0003676">
    <property type="term" value="F:nucleic acid binding"/>
    <property type="evidence" value="ECO:0007669"/>
    <property type="project" value="InterPro"/>
</dbReference>
<dbReference type="KEGG" id="amq:AMETH_6935"/>
<dbReference type="STRING" id="1068978.AMETH_6935"/>
<name>A0A076NA80_AMYME</name>
<dbReference type="GO" id="GO:0008757">
    <property type="term" value="F:S-adenosylmethionine-dependent methyltransferase activity"/>
    <property type="evidence" value="ECO:0007669"/>
    <property type="project" value="InterPro"/>
</dbReference>
<dbReference type="Pfam" id="PF05175">
    <property type="entry name" value="MTS"/>
    <property type="match status" value="1"/>
</dbReference>
<dbReference type="SUPFAM" id="SSF53335">
    <property type="entry name" value="S-adenosyl-L-methionine-dependent methyltransferases"/>
    <property type="match status" value="1"/>
</dbReference>
<reference evidence="7 8" key="1">
    <citation type="submission" date="2014-07" db="EMBL/GenBank/DDBJ databases">
        <title>Whole Genome Sequence of the Amycolatopsis methanolica 239.</title>
        <authorList>
            <person name="Tang B."/>
        </authorList>
    </citation>
    <scope>NUCLEOTIDE SEQUENCE [LARGE SCALE GENOMIC DNA]</scope>
    <source>
        <strain evidence="7 8">239</strain>
    </source>
</reference>
<dbReference type="PANTHER" id="PTHR47816">
    <property type="entry name" value="RIBOSOMAL RNA SMALL SUBUNIT METHYLTRANSFERASE C"/>
    <property type="match status" value="1"/>
</dbReference>
<dbReference type="InterPro" id="IPR046977">
    <property type="entry name" value="RsmC/RlmG"/>
</dbReference>
<dbReference type="PANTHER" id="PTHR47816:SF4">
    <property type="entry name" value="RIBOSOMAL RNA SMALL SUBUNIT METHYLTRANSFERASE C"/>
    <property type="match status" value="1"/>
</dbReference>
<dbReference type="RefSeq" id="WP_223843011.1">
    <property type="nucleotide sequence ID" value="NZ_AQUL01000001.1"/>
</dbReference>
<dbReference type="InterPro" id="IPR002052">
    <property type="entry name" value="DNA_methylase_N6_adenine_CS"/>
</dbReference>
<evidence type="ECO:0000256" key="3">
    <source>
        <dbReference type="ARBA" id="ARBA00022603"/>
    </source>
</evidence>
<feature type="region of interest" description="Disordered" evidence="5">
    <location>
        <begin position="281"/>
        <end position="332"/>
    </location>
</feature>
<accession>A0A076NA80</accession>
<feature type="domain" description="Methyltransferase small" evidence="6">
    <location>
        <begin position="129"/>
        <end position="271"/>
    </location>
</feature>
<dbReference type="EMBL" id="CP009110">
    <property type="protein sequence ID" value="AIJ27027.1"/>
    <property type="molecule type" value="Genomic_DNA"/>
</dbReference>
<keyword evidence="2" id="KW-0698">rRNA processing</keyword>
<evidence type="ECO:0000313" key="7">
    <source>
        <dbReference type="EMBL" id="AIJ27027.1"/>
    </source>
</evidence>
<dbReference type="InterPro" id="IPR029063">
    <property type="entry name" value="SAM-dependent_MTases_sf"/>
</dbReference>
<keyword evidence="4 7" id="KW-0808">Transferase</keyword>
<dbReference type="CDD" id="cd02440">
    <property type="entry name" value="AdoMet_MTases"/>
    <property type="match status" value="1"/>
</dbReference>
<proteinExistence type="predicted"/>
<gene>
    <name evidence="7" type="primary">hemK1</name>
    <name evidence="7" type="ORF">AMETH_6935</name>
</gene>